<reference evidence="2 3" key="1">
    <citation type="journal article" date="2013" name="Genome Announc.">
        <title>Genome Sequence of Thalassolituus oleivorans MIL-1 (DSM 14913T).</title>
        <authorList>
            <person name="Golyshin P.N."/>
            <person name="Werner J."/>
            <person name="Chernikova T.N."/>
            <person name="Tran H."/>
            <person name="Ferrer M."/>
            <person name="Yakimov M.M."/>
            <person name="Teeling H."/>
            <person name="Golyshina O.V."/>
        </authorList>
    </citation>
    <scope>NUCLEOTIDE SEQUENCE [LARGE SCALE GENOMIC DNA]</scope>
    <source>
        <strain evidence="2 3">MIL-1</strain>
    </source>
</reference>
<evidence type="ECO:0000313" key="2">
    <source>
        <dbReference type="EMBL" id="CCU71525.1"/>
    </source>
</evidence>
<keyword evidence="1" id="KW-0812">Transmembrane</keyword>
<keyword evidence="1" id="KW-0472">Membrane</keyword>
<dbReference type="KEGG" id="tol:TOL_1091"/>
<dbReference type="Proteomes" id="UP000011866">
    <property type="component" value="Chromosome"/>
</dbReference>
<feature type="transmembrane region" description="Helical" evidence="1">
    <location>
        <begin position="37"/>
        <end position="55"/>
    </location>
</feature>
<evidence type="ECO:0000313" key="3">
    <source>
        <dbReference type="Proteomes" id="UP000011866"/>
    </source>
</evidence>
<keyword evidence="3" id="KW-1185">Reference proteome</keyword>
<gene>
    <name evidence="2" type="ORF">TOL_1091</name>
</gene>
<name>M5DNJ9_9GAMM</name>
<evidence type="ECO:0000256" key="1">
    <source>
        <dbReference type="SAM" id="Phobius"/>
    </source>
</evidence>
<dbReference type="AlphaFoldDB" id="M5DNJ9"/>
<dbReference type="HOGENOM" id="CLU_2811030_0_0_6"/>
<dbReference type="EMBL" id="HF680312">
    <property type="protein sequence ID" value="CCU71525.1"/>
    <property type="molecule type" value="Genomic_DNA"/>
</dbReference>
<proteinExistence type="predicted"/>
<accession>M5DNJ9</accession>
<sequence>MASILMKPPKLNSVLAALTAIGSAAVASKTIGNLRMLVLLIFVLCRATMVHKFCAMKLAKGRSTHPD</sequence>
<protein>
    <submittedName>
        <fullName evidence="2">Uncharacterized protein</fullName>
    </submittedName>
</protein>
<organism evidence="2 3">
    <name type="scientific">Thalassolituus oleivorans MIL-1</name>
    <dbReference type="NCBI Taxonomy" id="1298593"/>
    <lineage>
        <taxon>Bacteria</taxon>
        <taxon>Pseudomonadati</taxon>
        <taxon>Pseudomonadota</taxon>
        <taxon>Gammaproteobacteria</taxon>
        <taxon>Oceanospirillales</taxon>
        <taxon>Oceanospirillaceae</taxon>
        <taxon>Thalassolituus</taxon>
    </lineage>
</organism>
<keyword evidence="1" id="KW-1133">Transmembrane helix</keyword>